<protein>
    <recommendedName>
        <fullName evidence="8">Putative manganese efflux pump MntP</fullName>
    </recommendedName>
</protein>
<keyword evidence="10" id="KW-1185">Reference proteome</keyword>
<accession>A0A1E5L271</accession>
<comment type="similarity">
    <text evidence="8">Belongs to the MntP (TC 9.B.29) family.</text>
</comment>
<evidence type="ECO:0000313" key="9">
    <source>
        <dbReference type="EMBL" id="OEH84227.1"/>
    </source>
</evidence>
<keyword evidence="3 8" id="KW-0812">Transmembrane</keyword>
<evidence type="ECO:0000313" key="10">
    <source>
        <dbReference type="Proteomes" id="UP000095255"/>
    </source>
</evidence>
<organism evidence="9 10">
    <name type="scientific">Desulfuribacillus stibiiarsenatis</name>
    <dbReference type="NCBI Taxonomy" id="1390249"/>
    <lineage>
        <taxon>Bacteria</taxon>
        <taxon>Bacillati</taxon>
        <taxon>Bacillota</taxon>
        <taxon>Desulfuribacillia</taxon>
        <taxon>Desulfuribacillales</taxon>
        <taxon>Desulfuribacillaceae</taxon>
        <taxon>Desulfuribacillus</taxon>
    </lineage>
</organism>
<keyword evidence="5 8" id="KW-0406">Ion transport</keyword>
<name>A0A1E5L271_9FIRM</name>
<feature type="transmembrane region" description="Helical" evidence="8">
    <location>
        <begin position="177"/>
        <end position="194"/>
    </location>
</feature>
<comment type="caution">
    <text evidence="9">The sequence shown here is derived from an EMBL/GenBank/DDBJ whole genome shotgun (WGS) entry which is preliminary data.</text>
</comment>
<gene>
    <name evidence="8" type="primary">mntP</name>
    <name evidence="9" type="ORF">BHU72_12550</name>
</gene>
<keyword evidence="6 8" id="KW-0472">Membrane</keyword>
<keyword evidence="2 8" id="KW-1003">Cell membrane</keyword>
<reference evidence="9 10" key="1">
    <citation type="submission" date="2016-09" db="EMBL/GenBank/DDBJ databases">
        <title>Desulfuribacillus arsenicus sp. nov., an obligately anaerobic, dissimilatory arsenic- and antimonate-reducing bacterium isolated from anoxic sediments.</title>
        <authorList>
            <person name="Abin C.A."/>
            <person name="Hollibaugh J.T."/>
        </authorList>
    </citation>
    <scope>NUCLEOTIDE SEQUENCE [LARGE SCALE GENOMIC DNA]</scope>
    <source>
        <strain evidence="9 10">MLFW-2</strain>
    </source>
</reference>
<evidence type="ECO:0000256" key="5">
    <source>
        <dbReference type="ARBA" id="ARBA00023065"/>
    </source>
</evidence>
<dbReference type="EMBL" id="MJAT01000040">
    <property type="protein sequence ID" value="OEH84227.1"/>
    <property type="molecule type" value="Genomic_DNA"/>
</dbReference>
<comment type="subcellular location">
    <subcellularLocation>
        <location evidence="8">Cell membrane</location>
        <topology evidence="8">Multi-pass membrane protein</topology>
    </subcellularLocation>
</comment>
<dbReference type="GO" id="GO:0005886">
    <property type="term" value="C:plasma membrane"/>
    <property type="evidence" value="ECO:0007669"/>
    <property type="project" value="UniProtKB-SubCell"/>
</dbReference>
<dbReference type="Proteomes" id="UP000095255">
    <property type="component" value="Unassembled WGS sequence"/>
</dbReference>
<evidence type="ECO:0000256" key="7">
    <source>
        <dbReference type="ARBA" id="ARBA00023211"/>
    </source>
</evidence>
<dbReference type="HAMAP" id="MF_01521">
    <property type="entry name" value="MntP_pump"/>
    <property type="match status" value="1"/>
</dbReference>
<evidence type="ECO:0000256" key="1">
    <source>
        <dbReference type="ARBA" id="ARBA00022448"/>
    </source>
</evidence>
<keyword evidence="1 8" id="KW-0813">Transport</keyword>
<dbReference type="GO" id="GO:0005384">
    <property type="term" value="F:manganese ion transmembrane transporter activity"/>
    <property type="evidence" value="ECO:0007669"/>
    <property type="project" value="UniProtKB-UniRule"/>
</dbReference>
<dbReference type="InterPro" id="IPR003810">
    <property type="entry name" value="Mntp/YtaF"/>
</dbReference>
<proteinExistence type="inferred from homology"/>
<dbReference type="OrthoDB" id="1679700at2"/>
<keyword evidence="4 8" id="KW-1133">Transmembrane helix</keyword>
<dbReference type="STRING" id="1390249.BHU72_12550"/>
<feature type="transmembrane region" description="Helical" evidence="8">
    <location>
        <begin position="34"/>
        <end position="56"/>
    </location>
</feature>
<evidence type="ECO:0000256" key="6">
    <source>
        <dbReference type="ARBA" id="ARBA00023136"/>
    </source>
</evidence>
<dbReference type="Pfam" id="PF02659">
    <property type="entry name" value="Mntp"/>
    <property type="match status" value="1"/>
</dbReference>
<dbReference type="PANTHER" id="PTHR35529:SF1">
    <property type="entry name" value="MANGANESE EFFLUX PUMP MNTP-RELATED"/>
    <property type="match status" value="1"/>
</dbReference>
<feature type="transmembrane region" description="Helical" evidence="8">
    <location>
        <begin position="117"/>
        <end position="138"/>
    </location>
</feature>
<evidence type="ECO:0000256" key="3">
    <source>
        <dbReference type="ARBA" id="ARBA00022692"/>
    </source>
</evidence>
<dbReference type="RefSeq" id="WP_069703464.1">
    <property type="nucleotide sequence ID" value="NZ_MJAT01000040.1"/>
</dbReference>
<dbReference type="InterPro" id="IPR022929">
    <property type="entry name" value="Put_MntP"/>
</dbReference>
<feature type="transmembrane region" description="Helical" evidence="8">
    <location>
        <begin position="6"/>
        <end position="27"/>
    </location>
</feature>
<comment type="function">
    <text evidence="8">Probably functions as a manganese efflux pump.</text>
</comment>
<dbReference type="AlphaFoldDB" id="A0A1E5L271"/>
<sequence>MSILTIFLVAFALGIDAFSVCIGIGLCGIKRRQIFIVSITVAIFHIFMPLAGMILGQVVGEYIGAVASVFGAIVLLVIGFYYIYTYIMETIRSRKDRDCAQISAEVCTEASLLNKPFGLFILAGSVSIDALAVGFGLGALGMDLILTVLIMGIVAGIMTYAGLILGKRLGSSVGEKAELIGGILLVGIAIYLLLTK</sequence>
<evidence type="ECO:0000256" key="4">
    <source>
        <dbReference type="ARBA" id="ARBA00022989"/>
    </source>
</evidence>
<feature type="transmembrane region" description="Helical" evidence="8">
    <location>
        <begin position="62"/>
        <end position="84"/>
    </location>
</feature>
<dbReference type="PANTHER" id="PTHR35529">
    <property type="entry name" value="MANGANESE EFFLUX PUMP MNTP-RELATED"/>
    <property type="match status" value="1"/>
</dbReference>
<keyword evidence="7 8" id="KW-0464">Manganese</keyword>
<evidence type="ECO:0000256" key="2">
    <source>
        <dbReference type="ARBA" id="ARBA00022475"/>
    </source>
</evidence>
<evidence type="ECO:0000256" key="8">
    <source>
        <dbReference type="HAMAP-Rule" id="MF_01521"/>
    </source>
</evidence>
<feature type="transmembrane region" description="Helical" evidence="8">
    <location>
        <begin position="144"/>
        <end position="165"/>
    </location>
</feature>